<evidence type="ECO:0000256" key="5">
    <source>
        <dbReference type="ARBA" id="ARBA00023235"/>
    </source>
</evidence>
<gene>
    <name evidence="7" type="ORF">UMAG_01599</name>
</gene>
<evidence type="ECO:0000256" key="4">
    <source>
        <dbReference type="ARBA" id="ARBA00023140"/>
    </source>
</evidence>
<keyword evidence="4" id="KW-0576">Peroxisome</keyword>
<dbReference type="InterPro" id="IPR029045">
    <property type="entry name" value="ClpP/crotonase-like_dom_sf"/>
</dbReference>
<comment type="subcellular location">
    <subcellularLocation>
        <location evidence="1">Peroxisome</location>
    </subcellularLocation>
</comment>
<keyword evidence="6" id="KW-1133">Transmembrane helix</keyword>
<dbReference type="STRING" id="237631.A0A0D1CVH5"/>
<dbReference type="Pfam" id="PF00378">
    <property type="entry name" value="ECH_1"/>
    <property type="match status" value="1"/>
</dbReference>
<dbReference type="VEuPathDB" id="FungiDB:UMAG_01599"/>
<evidence type="ECO:0000256" key="3">
    <source>
        <dbReference type="ARBA" id="ARBA00005254"/>
    </source>
</evidence>
<dbReference type="eggNOG" id="KOG0016">
    <property type="taxonomic scope" value="Eukaryota"/>
</dbReference>
<proteinExistence type="inferred from homology"/>
<dbReference type="Gene3D" id="3.90.226.10">
    <property type="entry name" value="2-enoyl-CoA Hydratase, Chain A, domain 1"/>
    <property type="match status" value="1"/>
</dbReference>
<dbReference type="AlphaFoldDB" id="A0A0D1CVH5"/>
<dbReference type="EMBL" id="CM003142">
    <property type="protein sequence ID" value="KIS70423.1"/>
    <property type="molecule type" value="Genomic_DNA"/>
</dbReference>
<evidence type="ECO:0000256" key="1">
    <source>
        <dbReference type="ARBA" id="ARBA00004275"/>
    </source>
</evidence>
<evidence type="ECO:0000313" key="7">
    <source>
        <dbReference type="EMBL" id="KIS70423.1"/>
    </source>
</evidence>
<dbReference type="KEGG" id="uma:UMAG_01599"/>
<dbReference type="RefSeq" id="XP_011387601.1">
    <property type="nucleotide sequence ID" value="XM_011389299.1"/>
</dbReference>
<dbReference type="CDD" id="cd06558">
    <property type="entry name" value="crotonase-like"/>
    <property type="match status" value="1"/>
</dbReference>
<dbReference type="PANTHER" id="PTHR43684">
    <property type="match status" value="1"/>
</dbReference>
<evidence type="ECO:0000256" key="2">
    <source>
        <dbReference type="ARBA" id="ARBA00005005"/>
    </source>
</evidence>
<name>A0A0D1CVH5_MYCMD</name>
<sequence length="309" mass="33410">MSSAKFTSPPPVQPDSVPVALSFAHNCDNRVAVITLNAPEKLNALGWADYKCITQCLEWIALQPDILVTIFTGKGRYFSAGANVKDPSRTLPDHVAKADTNTAHGKATVADFYGARAQAGQGRLALALRKHPKILIAALNGPAVGLSAAILSHCDLVYAYDDFFLFTPFMSLALVAEGLTSVTFIKKMGLGRATEALLEGRRMTASDLEQSGFITRLYSKPAGFHAKDKLATPPILDHVLQHVRDKFLFPNYSAFSLLYTKKLLNDAAYAYTGLDAVNQAELRGAESVFASGAPQKRFENIAAGARHKL</sequence>
<keyword evidence="6" id="KW-0812">Transmembrane</keyword>
<feature type="transmembrane region" description="Helical" evidence="6">
    <location>
        <begin position="134"/>
        <end position="151"/>
    </location>
</feature>
<dbReference type="InterPro" id="IPR051053">
    <property type="entry name" value="ECH/Chromodomain_protein"/>
</dbReference>
<organism evidence="7 8">
    <name type="scientific">Mycosarcoma maydis</name>
    <name type="common">Corn smut fungus</name>
    <name type="synonym">Ustilago maydis</name>
    <dbReference type="NCBI Taxonomy" id="5270"/>
    <lineage>
        <taxon>Eukaryota</taxon>
        <taxon>Fungi</taxon>
        <taxon>Dikarya</taxon>
        <taxon>Basidiomycota</taxon>
        <taxon>Ustilaginomycotina</taxon>
        <taxon>Ustilaginomycetes</taxon>
        <taxon>Ustilaginales</taxon>
        <taxon>Ustilaginaceae</taxon>
        <taxon>Mycosarcoma</taxon>
    </lineage>
</organism>
<dbReference type="Proteomes" id="UP000000561">
    <property type="component" value="Chromosome 3"/>
</dbReference>
<dbReference type="GeneID" id="23562548"/>
<dbReference type="GO" id="GO:0004165">
    <property type="term" value="F:delta(3)-delta(2)-enoyl-CoA isomerase activity"/>
    <property type="evidence" value="ECO:0007669"/>
    <property type="project" value="UniProtKB-ARBA"/>
</dbReference>
<dbReference type="SUPFAM" id="SSF52096">
    <property type="entry name" value="ClpP/crotonase"/>
    <property type="match status" value="1"/>
</dbReference>
<evidence type="ECO:0000313" key="8">
    <source>
        <dbReference type="Proteomes" id="UP000000561"/>
    </source>
</evidence>
<protein>
    <submittedName>
        <fullName evidence="7">Uncharacterized protein</fullName>
    </submittedName>
</protein>
<feature type="transmembrane region" description="Helical" evidence="6">
    <location>
        <begin position="163"/>
        <end position="185"/>
    </location>
</feature>
<dbReference type="InterPro" id="IPR001753">
    <property type="entry name" value="Enoyl-CoA_hydra/iso"/>
</dbReference>
<reference evidence="7 8" key="1">
    <citation type="journal article" date="2006" name="Nature">
        <title>Insights from the genome of the biotrophic fungal plant pathogen Ustilago maydis.</title>
        <authorList>
            <person name="Kamper J."/>
            <person name="Kahmann R."/>
            <person name="Bolker M."/>
            <person name="Ma L.J."/>
            <person name="Brefort T."/>
            <person name="Saville B.J."/>
            <person name="Banuett F."/>
            <person name="Kronstad J.W."/>
            <person name="Gold S.E."/>
            <person name="Muller O."/>
            <person name="Perlin M.H."/>
            <person name="Wosten H.A."/>
            <person name="de Vries R."/>
            <person name="Ruiz-Herrera J."/>
            <person name="Reynaga-Pena C.G."/>
            <person name="Snetselaar K."/>
            <person name="McCann M."/>
            <person name="Perez-Martin J."/>
            <person name="Feldbrugge M."/>
            <person name="Basse C.W."/>
            <person name="Steinberg G."/>
            <person name="Ibeas J.I."/>
            <person name="Holloman W."/>
            <person name="Guzman P."/>
            <person name="Farman M."/>
            <person name="Stajich J.E."/>
            <person name="Sentandreu R."/>
            <person name="Gonzalez-Prieto J.M."/>
            <person name="Kennell J.C."/>
            <person name="Molina L."/>
            <person name="Schirawski J."/>
            <person name="Mendoza-Mendoza A."/>
            <person name="Greilinger D."/>
            <person name="Munch K."/>
            <person name="Rossel N."/>
            <person name="Scherer M."/>
            <person name="Vranes M."/>
            <person name="Ladendorf O."/>
            <person name="Vincon V."/>
            <person name="Fuchs U."/>
            <person name="Sandrock B."/>
            <person name="Meng S."/>
            <person name="Ho E.C."/>
            <person name="Cahill M.J."/>
            <person name="Boyce K.J."/>
            <person name="Klose J."/>
            <person name="Klosterman S.J."/>
            <person name="Deelstra H.J."/>
            <person name="Ortiz-Castellanos L."/>
            <person name="Li W."/>
            <person name="Sanchez-Alonso P."/>
            <person name="Schreier P.H."/>
            <person name="Hauser-Hahn I."/>
            <person name="Vaupel M."/>
            <person name="Koopmann E."/>
            <person name="Friedrich G."/>
            <person name="Voss H."/>
            <person name="Schluter T."/>
            <person name="Margolis J."/>
            <person name="Platt D."/>
            <person name="Swimmer C."/>
            <person name="Gnirke A."/>
            <person name="Chen F."/>
            <person name="Vysotskaia V."/>
            <person name="Mannhaupt G."/>
            <person name="Guldener U."/>
            <person name="Munsterkotter M."/>
            <person name="Haase D."/>
            <person name="Oesterheld M."/>
            <person name="Mewes H.W."/>
            <person name="Mauceli E.W."/>
            <person name="DeCaprio D."/>
            <person name="Wade C.M."/>
            <person name="Butler J."/>
            <person name="Young S."/>
            <person name="Jaffe D.B."/>
            <person name="Calvo S."/>
            <person name="Nusbaum C."/>
            <person name="Galagan J."/>
            <person name="Birren B.W."/>
        </authorList>
    </citation>
    <scope>NUCLEOTIDE SEQUENCE [LARGE SCALE GENOMIC DNA]</scope>
    <source>
        <strain evidence="8">DSM 14603 / FGSC 9021 / UM521</strain>
    </source>
</reference>
<comment type="similarity">
    <text evidence="3">Belongs to the enoyl-CoA hydratase/isomerase family.</text>
</comment>
<keyword evidence="6" id="KW-0472">Membrane</keyword>
<dbReference type="GO" id="GO:0005782">
    <property type="term" value="C:peroxisomal matrix"/>
    <property type="evidence" value="ECO:0000318"/>
    <property type="project" value="GO_Central"/>
</dbReference>
<dbReference type="FunFam" id="3.90.226.10:FF:000048">
    <property type="entry name" value="3,2-trans-enoyl-CoA isomerase"/>
    <property type="match status" value="1"/>
</dbReference>
<accession>A0A0D1CVH5</accession>
<keyword evidence="8" id="KW-1185">Reference proteome</keyword>
<dbReference type="OMA" id="SDARTHY"/>
<dbReference type="GO" id="GO:0006635">
    <property type="term" value="P:fatty acid beta-oxidation"/>
    <property type="evidence" value="ECO:0000318"/>
    <property type="project" value="GO_Central"/>
</dbReference>
<comment type="pathway">
    <text evidence="2">Lipid metabolism; fatty acid beta-oxidation.</text>
</comment>
<keyword evidence="5" id="KW-0413">Isomerase</keyword>
<dbReference type="InParanoid" id="A0A0D1CVH5"/>
<dbReference type="OrthoDB" id="448450at2759"/>
<evidence type="ECO:0000256" key="6">
    <source>
        <dbReference type="SAM" id="Phobius"/>
    </source>
</evidence>
<dbReference type="PANTHER" id="PTHR43684:SF1">
    <property type="entry name" value="ENOYL-COA DELTA ISOMERASE 2"/>
    <property type="match status" value="1"/>
</dbReference>